<evidence type="ECO:0000313" key="3">
    <source>
        <dbReference type="Proteomes" id="UP000185622"/>
    </source>
</evidence>
<organism evidence="2 3">
    <name type="scientific">Thioclava nitratireducens</name>
    <dbReference type="NCBI Taxonomy" id="1915078"/>
    <lineage>
        <taxon>Bacteria</taxon>
        <taxon>Pseudomonadati</taxon>
        <taxon>Pseudomonadota</taxon>
        <taxon>Alphaproteobacteria</taxon>
        <taxon>Rhodobacterales</taxon>
        <taxon>Paracoccaceae</taxon>
        <taxon>Thioclava</taxon>
    </lineage>
</organism>
<dbReference type="RefSeq" id="WP_075777273.1">
    <property type="nucleotide sequence ID" value="NZ_CP019437.1"/>
</dbReference>
<feature type="domain" description="Rhodanese" evidence="1">
    <location>
        <begin position="246"/>
        <end position="319"/>
    </location>
</feature>
<dbReference type="PROSITE" id="PS50206">
    <property type="entry name" value="RHODANESE_3"/>
    <property type="match status" value="1"/>
</dbReference>
<reference evidence="2 3" key="1">
    <citation type="submission" date="2017-01" db="EMBL/GenBank/DDBJ databases">
        <title>The complete genome sequence of a sulfur-oxidizing marine bacterium Thioclava sp. 25B10_4T.</title>
        <authorList>
            <person name="Liu Y."/>
            <person name="Lai Q."/>
            <person name="Shao Z."/>
        </authorList>
    </citation>
    <scope>NUCLEOTIDE SEQUENCE [LARGE SCALE GENOMIC DNA]</scope>
    <source>
        <strain evidence="2 3">25B10_4</strain>
    </source>
</reference>
<dbReference type="CDD" id="cd00757">
    <property type="entry name" value="ThiF_MoeB_HesA_family"/>
    <property type="match status" value="1"/>
</dbReference>
<dbReference type="InterPro" id="IPR045886">
    <property type="entry name" value="ThiF/MoeB/HesA"/>
</dbReference>
<dbReference type="SUPFAM" id="SSF69572">
    <property type="entry name" value="Activating enzymes of the ubiquitin-like proteins"/>
    <property type="match status" value="1"/>
</dbReference>
<evidence type="ECO:0000259" key="1">
    <source>
        <dbReference type="PROSITE" id="PS50206"/>
    </source>
</evidence>
<dbReference type="InterPro" id="IPR001763">
    <property type="entry name" value="Rhodanese-like_dom"/>
</dbReference>
<dbReference type="Proteomes" id="UP000185622">
    <property type="component" value="Chromosome"/>
</dbReference>
<dbReference type="InterPro" id="IPR035985">
    <property type="entry name" value="Ubiquitin-activating_enz"/>
</dbReference>
<dbReference type="PANTHER" id="PTHR10953">
    <property type="entry name" value="UBIQUITIN-ACTIVATING ENZYME E1"/>
    <property type="match status" value="1"/>
</dbReference>
<protein>
    <submittedName>
        <fullName evidence="2">Thiamine biosynthesis protein ThiF</fullName>
    </submittedName>
</protein>
<dbReference type="Gene3D" id="3.40.250.10">
    <property type="entry name" value="Rhodanese-like domain"/>
    <property type="match status" value="1"/>
</dbReference>
<gene>
    <name evidence="2" type="ORF">BMG03_04355</name>
</gene>
<dbReference type="InterPro" id="IPR000594">
    <property type="entry name" value="ThiF_NAD_FAD-bd"/>
</dbReference>
<dbReference type="InterPro" id="IPR029752">
    <property type="entry name" value="D-isomer_DH_CS1"/>
</dbReference>
<evidence type="ECO:0000313" key="2">
    <source>
        <dbReference type="EMBL" id="AQS47112.1"/>
    </source>
</evidence>
<dbReference type="PANTHER" id="PTHR10953:SF102">
    <property type="entry name" value="ADENYLYLTRANSFERASE AND SULFURTRANSFERASE MOCS3"/>
    <property type="match status" value="1"/>
</dbReference>
<dbReference type="PROSITE" id="PS00065">
    <property type="entry name" value="D_2_HYDROXYACID_DH_1"/>
    <property type="match status" value="1"/>
</dbReference>
<proteinExistence type="predicted"/>
<sequence>MSRYARQMILPEIGAAGQAKLTAAHVAVIGAGGLGCPVLQYLVGAGVGRLTIFDPDRVEESNLHRQPLYRMADLGRPKVEAARDALRALNPQIAVEARATALGPQRAEKIAAEADLVIDAADSFAVSYILSDACLRARTPLISASVLGQTGYVGGFCGEAPSLRAVFPDLPASGASCATAGVLGPVVGVIGSLQAQIALRVLLGTDAPALGRMLTADLAELCFGGFSFLGTPEPERPLRFVSAEMLCAGDLVIDLRGEDEARSPISAGAVRLPGSELTALEPASGQRVVLCCASGLRAWRAARDLQERGFEALALLAAKADG</sequence>
<dbReference type="CDD" id="cd00158">
    <property type="entry name" value="RHOD"/>
    <property type="match status" value="1"/>
</dbReference>
<keyword evidence="3" id="KW-1185">Reference proteome</keyword>
<dbReference type="Gene3D" id="3.40.50.720">
    <property type="entry name" value="NAD(P)-binding Rossmann-like Domain"/>
    <property type="match status" value="1"/>
</dbReference>
<name>A0ABM6IEG5_9RHOB</name>
<dbReference type="InterPro" id="IPR036873">
    <property type="entry name" value="Rhodanese-like_dom_sf"/>
</dbReference>
<accession>A0ABM6IEG5</accession>
<dbReference type="EMBL" id="CP019437">
    <property type="protein sequence ID" value="AQS47112.1"/>
    <property type="molecule type" value="Genomic_DNA"/>
</dbReference>
<dbReference type="Pfam" id="PF00899">
    <property type="entry name" value="ThiF"/>
    <property type="match status" value="1"/>
</dbReference>